<dbReference type="GO" id="GO:0016787">
    <property type="term" value="F:hydrolase activity"/>
    <property type="evidence" value="ECO:0007669"/>
    <property type="project" value="UniProtKB-KW"/>
</dbReference>
<dbReference type="EMBL" id="JACIBV010000001">
    <property type="protein sequence ID" value="MBB3725111.1"/>
    <property type="molecule type" value="Genomic_DNA"/>
</dbReference>
<dbReference type="InterPro" id="IPR029058">
    <property type="entry name" value="AB_hydrolase_fold"/>
</dbReference>
<dbReference type="InterPro" id="IPR050309">
    <property type="entry name" value="Type-B_Carboxylest/Lipase"/>
</dbReference>
<organism evidence="5 6">
    <name type="scientific">Nonomuraea dietziae</name>
    <dbReference type="NCBI Taxonomy" id="65515"/>
    <lineage>
        <taxon>Bacteria</taxon>
        <taxon>Bacillati</taxon>
        <taxon>Actinomycetota</taxon>
        <taxon>Actinomycetes</taxon>
        <taxon>Streptosporangiales</taxon>
        <taxon>Streptosporangiaceae</taxon>
        <taxon>Nonomuraea</taxon>
    </lineage>
</organism>
<dbReference type="Proteomes" id="UP000579945">
    <property type="component" value="Unassembled WGS sequence"/>
</dbReference>
<reference evidence="5 6" key="1">
    <citation type="submission" date="2020-08" db="EMBL/GenBank/DDBJ databases">
        <title>Sequencing the genomes of 1000 actinobacteria strains.</title>
        <authorList>
            <person name="Klenk H.-P."/>
        </authorList>
    </citation>
    <scope>NUCLEOTIDE SEQUENCE [LARGE SCALE GENOMIC DNA]</scope>
    <source>
        <strain evidence="5 6">DSM 44320</strain>
    </source>
</reference>
<dbReference type="GeneID" id="95387564"/>
<comment type="caution">
    <text evidence="5">The sequence shown here is derived from an EMBL/GenBank/DDBJ whole genome shotgun (WGS) entry which is preliminary data.</text>
</comment>
<dbReference type="PANTHER" id="PTHR11559">
    <property type="entry name" value="CARBOXYLESTERASE"/>
    <property type="match status" value="1"/>
</dbReference>
<accession>A0A7W5V008</accession>
<evidence type="ECO:0000256" key="2">
    <source>
        <dbReference type="ARBA" id="ARBA00022801"/>
    </source>
</evidence>
<name>A0A7W5V008_9ACTN</name>
<protein>
    <recommendedName>
        <fullName evidence="3">Carboxylic ester hydrolase</fullName>
        <ecNumber evidence="3">3.1.1.-</ecNumber>
    </recommendedName>
</protein>
<dbReference type="Gene3D" id="3.40.50.1820">
    <property type="entry name" value="alpha/beta hydrolase"/>
    <property type="match status" value="1"/>
</dbReference>
<evidence type="ECO:0000259" key="4">
    <source>
        <dbReference type="Pfam" id="PF00135"/>
    </source>
</evidence>
<dbReference type="RefSeq" id="WP_183644018.1">
    <property type="nucleotide sequence ID" value="NZ_JACIBV010000001.1"/>
</dbReference>
<dbReference type="Pfam" id="PF00135">
    <property type="entry name" value="COesterase"/>
    <property type="match status" value="1"/>
</dbReference>
<evidence type="ECO:0000256" key="3">
    <source>
        <dbReference type="RuleBase" id="RU361235"/>
    </source>
</evidence>
<feature type="domain" description="Carboxylesterase type B" evidence="4">
    <location>
        <begin position="2"/>
        <end position="423"/>
    </location>
</feature>
<sequence>MVRTTAGTVRGSREDGLSVFKGIPFAQAPYGEHWLAAPAPARPWDGVREATAFGPRPAQVSIAPGVPEWSAAEGLECLTVNVWTPDEGGSGLPVMVWIYGGAYQAGSADMPEYDGSLLAAEGVVVVTFNYRVGLQGFGHVDGAPANRGFLDQVAALRWVQDNIAGFGGDPGRVTVFGESAGAGSVAALMSMPMARGLFGRAIAQSVPGTFFSAAYARKVSRDLLEGRSAHDCSPEELLAAARRFVARSKGVALPFSPVVDGEVLPETPWEAFADGAGSDIELVVGYNRDEFRMFAAMAPPATEHDLAEVLKEFALPDADVVYRTAHPDAGAVELYNVVLSDWLFRMPSALLADAHTGATYAYELTWAPTELGACHALDVPLTFGTVNGALAGWIIRGAPEAEAVSRQFRAAWTRFAKTGDPGWPAYEPVAASTHVFDVEPSDVRDPEAASRALWSKRGFPVIDE</sequence>
<dbReference type="PROSITE" id="PS00122">
    <property type="entry name" value="CARBOXYLESTERASE_B_1"/>
    <property type="match status" value="1"/>
</dbReference>
<evidence type="ECO:0000256" key="1">
    <source>
        <dbReference type="ARBA" id="ARBA00005964"/>
    </source>
</evidence>
<comment type="similarity">
    <text evidence="1 3">Belongs to the type-B carboxylesterase/lipase family.</text>
</comment>
<gene>
    <name evidence="5" type="ORF">FHR33_000971</name>
</gene>
<proteinExistence type="inferred from homology"/>
<evidence type="ECO:0000313" key="6">
    <source>
        <dbReference type="Proteomes" id="UP000579945"/>
    </source>
</evidence>
<dbReference type="InterPro" id="IPR019826">
    <property type="entry name" value="Carboxylesterase_B_AS"/>
</dbReference>
<keyword evidence="6" id="KW-1185">Reference proteome</keyword>
<keyword evidence="2 3" id="KW-0378">Hydrolase</keyword>
<dbReference type="InterPro" id="IPR002018">
    <property type="entry name" value="CarbesteraseB"/>
</dbReference>
<dbReference type="AlphaFoldDB" id="A0A7W5V008"/>
<dbReference type="EC" id="3.1.1.-" evidence="3"/>
<dbReference type="SUPFAM" id="SSF53474">
    <property type="entry name" value="alpha/beta-Hydrolases"/>
    <property type="match status" value="1"/>
</dbReference>
<evidence type="ECO:0000313" key="5">
    <source>
        <dbReference type="EMBL" id="MBB3725111.1"/>
    </source>
</evidence>